<evidence type="ECO:0000259" key="3">
    <source>
        <dbReference type="Pfam" id="PF02114"/>
    </source>
</evidence>
<dbReference type="GO" id="GO:0016757">
    <property type="term" value="F:glycosyltransferase activity"/>
    <property type="evidence" value="ECO:0007669"/>
    <property type="project" value="UniProtKB-KW"/>
</dbReference>
<proteinExistence type="inferred from homology"/>
<dbReference type="Pfam" id="PF02114">
    <property type="entry name" value="Phosducin"/>
    <property type="match status" value="1"/>
</dbReference>
<keyword evidence="4" id="KW-0808">Transferase</keyword>
<evidence type="ECO:0000256" key="2">
    <source>
        <dbReference type="SAM" id="MobiDB-lite"/>
    </source>
</evidence>
<comment type="similarity">
    <text evidence="1">Belongs to the phosducin family.</text>
</comment>
<dbReference type="InterPro" id="IPR024253">
    <property type="entry name" value="Phosducin_thioredoxin-like_dom"/>
</dbReference>
<dbReference type="PANTHER" id="PTHR45809">
    <property type="entry name" value="VIRAL IAP-ASSOCIATED FACTOR HOMOLOG"/>
    <property type="match status" value="1"/>
</dbReference>
<dbReference type="GO" id="GO:0006457">
    <property type="term" value="P:protein folding"/>
    <property type="evidence" value="ECO:0007669"/>
    <property type="project" value="TreeGrafter"/>
</dbReference>
<dbReference type="CDD" id="cd02988">
    <property type="entry name" value="Phd_like_VIAF"/>
    <property type="match status" value="1"/>
</dbReference>
<dbReference type="STRING" id="5539.A0A3E2H1A7"/>
<evidence type="ECO:0000256" key="1">
    <source>
        <dbReference type="ARBA" id="ARBA00009686"/>
    </source>
</evidence>
<feature type="non-terminal residue" evidence="4">
    <location>
        <position position="235"/>
    </location>
</feature>
<evidence type="ECO:0000313" key="5">
    <source>
        <dbReference type="Proteomes" id="UP000258309"/>
    </source>
</evidence>
<feature type="region of interest" description="Disordered" evidence="2">
    <location>
        <begin position="209"/>
        <end position="235"/>
    </location>
</feature>
<feature type="non-terminal residue" evidence="4">
    <location>
        <position position="1"/>
    </location>
</feature>
<sequence length="235" mass="26883">MEPQLIPSRNDILRKQGIIPEKPPSPTPMIEEAILEARRLAHENRLEGKELDELDALEDEEDEEFLNKYRNQRLQELNSLAQRGVHGSVYHISKPDYAKEVTDASSNYYVLVLMTSSLGTNTESRVMTELFRTAAAEFSEIKFCDIKADMAIQDYPEKNCPTVLIYHNGDIIKQIVTMMSLKGVRTSMSDIDDILVEIGAVKDNDMRIVKRRRGDDSDDEGNKKKDETDDDDDDW</sequence>
<dbReference type="Gene3D" id="3.40.30.10">
    <property type="entry name" value="Glutaredoxin"/>
    <property type="match status" value="1"/>
</dbReference>
<reference evidence="4 5" key="1">
    <citation type="submission" date="2018-05" db="EMBL/GenBank/DDBJ databases">
        <title>Draft genome sequence of Scytalidium lignicola DSM 105466, a ubiquitous saprotrophic fungus.</title>
        <authorList>
            <person name="Buettner E."/>
            <person name="Gebauer A.M."/>
            <person name="Hofrichter M."/>
            <person name="Liers C."/>
            <person name="Kellner H."/>
        </authorList>
    </citation>
    <scope>NUCLEOTIDE SEQUENCE [LARGE SCALE GENOMIC DNA]</scope>
    <source>
        <strain evidence="4 5">DSM 105466</strain>
    </source>
</reference>
<dbReference type="GO" id="GO:0005737">
    <property type="term" value="C:cytoplasm"/>
    <property type="evidence" value="ECO:0007669"/>
    <property type="project" value="TreeGrafter"/>
</dbReference>
<dbReference type="InterPro" id="IPR036249">
    <property type="entry name" value="Thioredoxin-like_sf"/>
</dbReference>
<dbReference type="SUPFAM" id="SSF52833">
    <property type="entry name" value="Thioredoxin-like"/>
    <property type="match status" value="1"/>
</dbReference>
<dbReference type="InterPro" id="IPR051498">
    <property type="entry name" value="Phosducin-like_chap/apop_reg"/>
</dbReference>
<comment type="caution">
    <text evidence="4">The sequence shown here is derived from an EMBL/GenBank/DDBJ whole genome shotgun (WGS) entry which is preliminary data.</text>
</comment>
<keyword evidence="5" id="KW-1185">Reference proteome</keyword>
<dbReference type="EC" id="2.4.2.29" evidence="4"/>
<dbReference type="OMA" id="FCEIRAN"/>
<dbReference type="Proteomes" id="UP000258309">
    <property type="component" value="Unassembled WGS sequence"/>
</dbReference>
<dbReference type="PANTHER" id="PTHR45809:SF3">
    <property type="entry name" value="VIRAL IAP-ASSOCIATED FACTOR HOMOLOG"/>
    <property type="match status" value="1"/>
</dbReference>
<name>A0A3E2H1A7_SCYLI</name>
<protein>
    <submittedName>
        <fullName evidence="4">tRNA-guanine(34) transglycosylase</fullName>
        <ecNumber evidence="4">2.4.2.29</ecNumber>
    </submittedName>
</protein>
<dbReference type="AlphaFoldDB" id="A0A3E2H1A7"/>
<dbReference type="OrthoDB" id="45518at2759"/>
<dbReference type="EMBL" id="NCSJ02000219">
    <property type="protein sequence ID" value="RFU27178.1"/>
    <property type="molecule type" value="Genomic_DNA"/>
</dbReference>
<gene>
    <name evidence="4" type="ORF">B7463_g9173</name>
</gene>
<keyword evidence="4" id="KW-0328">Glycosyltransferase</keyword>
<feature type="domain" description="Phosducin" evidence="3">
    <location>
        <begin position="52"/>
        <end position="213"/>
    </location>
</feature>
<accession>A0A3E2H1A7</accession>
<evidence type="ECO:0000313" key="4">
    <source>
        <dbReference type="EMBL" id="RFU27178.1"/>
    </source>
</evidence>
<organism evidence="4 5">
    <name type="scientific">Scytalidium lignicola</name>
    <name type="common">Hyphomycete</name>
    <dbReference type="NCBI Taxonomy" id="5539"/>
    <lineage>
        <taxon>Eukaryota</taxon>
        <taxon>Fungi</taxon>
        <taxon>Dikarya</taxon>
        <taxon>Ascomycota</taxon>
        <taxon>Pezizomycotina</taxon>
        <taxon>Leotiomycetes</taxon>
        <taxon>Leotiomycetes incertae sedis</taxon>
        <taxon>Scytalidium</taxon>
    </lineage>
</organism>